<dbReference type="InterPro" id="IPR006593">
    <property type="entry name" value="Cyt_b561/ferric_Rdtase_TM"/>
</dbReference>
<dbReference type="Pfam" id="PF02014">
    <property type="entry name" value="Reeler"/>
    <property type="match status" value="1"/>
</dbReference>
<evidence type="ECO:0000259" key="14">
    <source>
        <dbReference type="PROSITE" id="PS50939"/>
    </source>
</evidence>
<proteinExistence type="inferred from homology"/>
<evidence type="ECO:0000256" key="1">
    <source>
        <dbReference type="ARBA" id="ARBA00001970"/>
    </source>
</evidence>
<dbReference type="CDD" id="cd08760">
    <property type="entry name" value="Cyt_b561_FRRS1_like"/>
    <property type="match status" value="1"/>
</dbReference>
<evidence type="ECO:0000256" key="9">
    <source>
        <dbReference type="ARBA" id="ARBA00023136"/>
    </source>
</evidence>
<comment type="subcellular location">
    <subcellularLocation>
        <location evidence="2">Membrane</location>
        <topology evidence="2">Multi-pass membrane protein</topology>
    </subcellularLocation>
</comment>
<evidence type="ECO:0000256" key="4">
    <source>
        <dbReference type="ARBA" id="ARBA00022448"/>
    </source>
</evidence>
<comment type="caution">
    <text evidence="16">The sequence shown here is derived from an EMBL/GenBank/DDBJ whole genome shotgun (WGS) entry which is preliminary data.</text>
</comment>
<dbReference type="Pfam" id="PF03188">
    <property type="entry name" value="Cytochrom_B561"/>
    <property type="match status" value="1"/>
</dbReference>
<evidence type="ECO:0000313" key="16">
    <source>
        <dbReference type="EMBL" id="KAJ6636406.1"/>
    </source>
</evidence>
<evidence type="ECO:0000256" key="7">
    <source>
        <dbReference type="ARBA" id="ARBA00022989"/>
    </source>
</evidence>
<dbReference type="Proteomes" id="UP001151699">
    <property type="component" value="Chromosome C"/>
</dbReference>
<protein>
    <submittedName>
        <fullName evidence="16">Ferric-chelate reductase 1 like</fullName>
    </submittedName>
</protein>
<evidence type="ECO:0000259" key="15">
    <source>
        <dbReference type="PROSITE" id="PS51019"/>
    </source>
</evidence>
<comment type="similarity">
    <text evidence="3">Belongs to the FRRS1 family.</text>
</comment>
<evidence type="ECO:0000256" key="3">
    <source>
        <dbReference type="ARBA" id="ARBA00009195"/>
    </source>
</evidence>
<dbReference type="OrthoDB" id="6372137at2759"/>
<dbReference type="Gene3D" id="2.60.40.4060">
    <property type="entry name" value="Reeler domain"/>
    <property type="match status" value="1"/>
</dbReference>
<feature type="domain" description="Cytochrome b561" evidence="14">
    <location>
        <begin position="353"/>
        <end position="552"/>
    </location>
</feature>
<dbReference type="InterPro" id="IPR002861">
    <property type="entry name" value="Reeler_dom"/>
</dbReference>
<dbReference type="Gene3D" id="1.20.120.1770">
    <property type="match status" value="1"/>
</dbReference>
<keyword evidence="17" id="KW-1185">Reference proteome</keyword>
<keyword evidence="6" id="KW-0249">Electron transport</keyword>
<feature type="transmembrane region" description="Helical" evidence="11">
    <location>
        <begin position="432"/>
        <end position="450"/>
    </location>
</feature>
<evidence type="ECO:0000313" key="17">
    <source>
        <dbReference type="Proteomes" id="UP001151699"/>
    </source>
</evidence>
<dbReference type="InterPro" id="IPR005018">
    <property type="entry name" value="DOMON_domain"/>
</dbReference>
<evidence type="ECO:0000259" key="13">
    <source>
        <dbReference type="PROSITE" id="PS50836"/>
    </source>
</evidence>
<dbReference type="EMBL" id="WJQU01000004">
    <property type="protein sequence ID" value="KAJ6636406.1"/>
    <property type="molecule type" value="Genomic_DNA"/>
</dbReference>
<comment type="cofactor">
    <cofactor evidence="1">
        <name>heme b</name>
        <dbReference type="ChEBI" id="CHEBI:60344"/>
    </cofactor>
</comment>
<keyword evidence="8" id="KW-0408">Iron</keyword>
<dbReference type="PROSITE" id="PS50939">
    <property type="entry name" value="CYTOCHROME_B561"/>
    <property type="match status" value="1"/>
</dbReference>
<keyword evidence="12" id="KW-0732">Signal</keyword>
<dbReference type="GO" id="GO:0140571">
    <property type="term" value="F:transmembrane ascorbate ferrireductase activity"/>
    <property type="evidence" value="ECO:0007669"/>
    <property type="project" value="TreeGrafter"/>
</dbReference>
<keyword evidence="5 11" id="KW-0812">Transmembrane</keyword>
<dbReference type="InterPro" id="IPR051237">
    <property type="entry name" value="Ferric-chelate_Red/DefProt"/>
</dbReference>
<feature type="transmembrane region" description="Helical" evidence="11">
    <location>
        <begin position="388"/>
        <end position="411"/>
    </location>
</feature>
<feature type="domain" description="Reelin" evidence="15">
    <location>
        <begin position="14"/>
        <end position="184"/>
    </location>
</feature>
<feature type="domain" description="DOMON" evidence="13">
    <location>
        <begin position="229"/>
        <end position="349"/>
    </location>
</feature>
<feature type="chain" id="PRO_5040124000" evidence="12">
    <location>
        <begin position="20"/>
        <end position="634"/>
    </location>
</feature>
<dbReference type="PANTHER" id="PTHR45828:SF38">
    <property type="entry name" value="FERRIC-CHELATE REDUCTASE 1 HOMOLOG-RELATED"/>
    <property type="match status" value="1"/>
</dbReference>
<feature type="transmembrane region" description="Helical" evidence="11">
    <location>
        <begin position="596"/>
        <end position="621"/>
    </location>
</feature>
<evidence type="ECO:0000256" key="11">
    <source>
        <dbReference type="SAM" id="Phobius"/>
    </source>
</evidence>
<keyword evidence="4" id="KW-0813">Transport</keyword>
<keyword evidence="7 11" id="KW-1133">Transmembrane helix</keyword>
<organism evidence="16 17">
    <name type="scientific">Pseudolycoriella hygida</name>
    <dbReference type="NCBI Taxonomy" id="35572"/>
    <lineage>
        <taxon>Eukaryota</taxon>
        <taxon>Metazoa</taxon>
        <taxon>Ecdysozoa</taxon>
        <taxon>Arthropoda</taxon>
        <taxon>Hexapoda</taxon>
        <taxon>Insecta</taxon>
        <taxon>Pterygota</taxon>
        <taxon>Neoptera</taxon>
        <taxon>Endopterygota</taxon>
        <taxon>Diptera</taxon>
        <taxon>Nematocera</taxon>
        <taxon>Sciaroidea</taxon>
        <taxon>Sciaridae</taxon>
        <taxon>Pseudolycoriella</taxon>
    </lineage>
</organism>
<keyword evidence="9 11" id="KW-0472">Membrane</keyword>
<evidence type="ECO:0000256" key="8">
    <source>
        <dbReference type="ARBA" id="ARBA00023004"/>
    </source>
</evidence>
<dbReference type="PROSITE" id="PS51019">
    <property type="entry name" value="REELIN"/>
    <property type="match status" value="1"/>
</dbReference>
<dbReference type="Pfam" id="PF03351">
    <property type="entry name" value="DOMON"/>
    <property type="match status" value="1"/>
</dbReference>
<evidence type="ECO:0000256" key="10">
    <source>
        <dbReference type="ARBA" id="ARBA00023180"/>
    </source>
</evidence>
<evidence type="ECO:0000256" key="6">
    <source>
        <dbReference type="ARBA" id="ARBA00022982"/>
    </source>
</evidence>
<evidence type="ECO:0000256" key="12">
    <source>
        <dbReference type="SAM" id="SignalP"/>
    </source>
</evidence>
<dbReference type="SMART" id="SM00665">
    <property type="entry name" value="B561"/>
    <property type="match status" value="1"/>
</dbReference>
<keyword evidence="10" id="KW-0325">Glycoprotein</keyword>
<dbReference type="AlphaFoldDB" id="A0A9Q0MR53"/>
<dbReference type="PROSITE" id="PS50836">
    <property type="entry name" value="DOMON"/>
    <property type="match status" value="1"/>
</dbReference>
<dbReference type="GO" id="GO:0016020">
    <property type="term" value="C:membrane"/>
    <property type="evidence" value="ECO:0007669"/>
    <property type="project" value="UniProtKB-SubCell"/>
</dbReference>
<feature type="transmembrane region" description="Helical" evidence="11">
    <location>
        <begin position="494"/>
        <end position="518"/>
    </location>
</feature>
<feature type="signal peptide" evidence="12">
    <location>
        <begin position="1"/>
        <end position="19"/>
    </location>
</feature>
<gene>
    <name evidence="16" type="ORF">Bhyg_14996</name>
</gene>
<dbReference type="CDD" id="cd08544">
    <property type="entry name" value="Reeler"/>
    <property type="match status" value="1"/>
</dbReference>
<evidence type="ECO:0000256" key="2">
    <source>
        <dbReference type="ARBA" id="ARBA00004141"/>
    </source>
</evidence>
<name>A0A9Q0MR53_9DIPT</name>
<feature type="transmembrane region" description="Helical" evidence="11">
    <location>
        <begin position="462"/>
        <end position="482"/>
    </location>
</feature>
<accession>A0A9Q0MR53</accession>
<dbReference type="InterPro" id="IPR042307">
    <property type="entry name" value="Reeler_sf"/>
</dbReference>
<dbReference type="PANTHER" id="PTHR45828">
    <property type="entry name" value="CYTOCHROME B561/FERRIC REDUCTASE TRANSMEMBRANE"/>
    <property type="match status" value="1"/>
</dbReference>
<evidence type="ECO:0000256" key="5">
    <source>
        <dbReference type="ARBA" id="ARBA00022692"/>
    </source>
</evidence>
<sequence length="634" mass="69631">MWRIIVLLFLSNAFTPSTTLPQGAPESVCDTLLPFHGGGIRPLTTVSPFSIETTASAVGQGQILTVEIKSVPPELRFGGFMIHARSTSPPYKVIGRFAPSIDGLVKLINCDGVENTATHVSPIPKGDIGLQWQAPNDFLGEVVFNATIAQEYDKFWVGLESSPVQVVQRGSVIAPPGISTTRRPVTSTTPVYVPEIKPKEEATDSIYEGCGETKTCFGVPDSCVDRQNCQGMVTVQVLGEKFHFELKSNANNVQYVAVGLSLDDRMGNDAGMECIPEAGTIKAYSSWITPRPVLGATRQGVPQTIISLLNASYIDGTIYCKLERDSHTTIMGKEFDLVNGRFHLLVAIGNAVYAESVSQHTQRIASREAMNLAEVGRLRGRSVLLLRLHAAFMLTAWIGAASIGILLARYFKQTWVGSTLCGKDQWFAWHRFFMIATWSLTIVGFVIIFVEIRGWSAENNPHAILGTITTGLCFIQPFMALFRPGPTHKNRPIFNWLHWLVGNAAHLLAIITIFFAVQLTGAQLPQWFDWILVAFVAFHVVMHFIFSIFLWIQIAGCMSDKSSAQRVNSFPMTDVSPRNSVIERKKDAPNAPLRKALLAIYLIIVIGFVIATVVIAALAPIGATVRSLQSKIMN</sequence>
<feature type="transmembrane region" description="Helical" evidence="11">
    <location>
        <begin position="530"/>
        <end position="552"/>
    </location>
</feature>
<dbReference type="CDD" id="cd09628">
    <property type="entry name" value="DOMON_SDR_2_like"/>
    <property type="match status" value="1"/>
</dbReference>
<reference evidence="16" key="1">
    <citation type="submission" date="2022-07" db="EMBL/GenBank/DDBJ databases">
        <authorList>
            <person name="Trinca V."/>
            <person name="Uliana J.V.C."/>
            <person name="Torres T.T."/>
            <person name="Ward R.J."/>
            <person name="Monesi N."/>
        </authorList>
    </citation>
    <scope>NUCLEOTIDE SEQUENCE</scope>
    <source>
        <strain evidence="16">HSMRA1968</strain>
        <tissue evidence="16">Whole embryos</tissue>
    </source>
</reference>